<name>A0AAI8YGF5_9PEZI</name>
<proteinExistence type="predicted"/>
<organism evidence="1 2">
    <name type="scientific">Anthostomella pinea</name>
    <dbReference type="NCBI Taxonomy" id="933095"/>
    <lineage>
        <taxon>Eukaryota</taxon>
        <taxon>Fungi</taxon>
        <taxon>Dikarya</taxon>
        <taxon>Ascomycota</taxon>
        <taxon>Pezizomycotina</taxon>
        <taxon>Sordariomycetes</taxon>
        <taxon>Xylariomycetidae</taxon>
        <taxon>Xylariales</taxon>
        <taxon>Xylariaceae</taxon>
        <taxon>Anthostomella</taxon>
    </lineage>
</organism>
<sequence>MTTPFGAFLATKVPKLKHVYLYVPTGGEKTYCTWGPTELETLVAYKCIERLSYVFLGSEAARALRRCKDSDDCFSRLFGLLTDEAIENHLFNLAYPDGAMDEYYGGDVRYYGDDLRTAVRLRRRVGEMWAIKNAVPIEWKWADRNIDMGSAGFVQAVCELKLKRDITTEETHLSMESVRNEKGIRRVFAEFGRRYASLFAETMESTGETTEPVARATIATAKQSFHDLFVWKQRVEIRNEYGEVRTGWHKPLPLRNPISLLAQLPPSGWLCFIVGVAAWTADAFDFLRSQYPNP</sequence>
<protein>
    <submittedName>
        <fullName evidence="1">Uu.00g112040.m01.CDS01</fullName>
    </submittedName>
</protein>
<keyword evidence="2" id="KW-1185">Reference proteome</keyword>
<gene>
    <name evidence="1" type="ORF">KHLLAP_LOCUS4278</name>
</gene>
<accession>A0AAI8YGF5</accession>
<dbReference type="AlphaFoldDB" id="A0AAI8YGF5"/>
<reference evidence="1" key="1">
    <citation type="submission" date="2023-10" db="EMBL/GenBank/DDBJ databases">
        <authorList>
            <person name="Hackl T."/>
        </authorList>
    </citation>
    <scope>NUCLEOTIDE SEQUENCE</scope>
</reference>
<evidence type="ECO:0000313" key="1">
    <source>
        <dbReference type="EMBL" id="CAJ2503810.1"/>
    </source>
</evidence>
<dbReference type="Proteomes" id="UP001295740">
    <property type="component" value="Unassembled WGS sequence"/>
</dbReference>
<dbReference type="EMBL" id="CAUWAG010000006">
    <property type="protein sequence ID" value="CAJ2503810.1"/>
    <property type="molecule type" value="Genomic_DNA"/>
</dbReference>
<comment type="caution">
    <text evidence="1">The sequence shown here is derived from an EMBL/GenBank/DDBJ whole genome shotgun (WGS) entry which is preliminary data.</text>
</comment>
<evidence type="ECO:0000313" key="2">
    <source>
        <dbReference type="Proteomes" id="UP001295740"/>
    </source>
</evidence>